<reference evidence="1 2" key="1">
    <citation type="journal article" date="2011" name="Stand. Genomic Sci.">
        <title>Complete genome sequence of the hyperthermophilic chemolithoautotroph Pyrolobus fumarii type strain (1A).</title>
        <authorList>
            <person name="Anderson I."/>
            <person name="Goker M."/>
            <person name="Nolan M."/>
            <person name="Lucas S."/>
            <person name="Hammon N."/>
            <person name="Deshpande S."/>
            <person name="Cheng J.F."/>
            <person name="Tapia R."/>
            <person name="Han C."/>
            <person name="Goodwin L."/>
            <person name="Pitluck S."/>
            <person name="Huntemann M."/>
            <person name="Liolios K."/>
            <person name="Ivanova N."/>
            <person name="Pagani I."/>
            <person name="Mavromatis K."/>
            <person name="Ovchinikova G."/>
            <person name="Pati A."/>
            <person name="Chen A."/>
            <person name="Palaniappan K."/>
            <person name="Land M."/>
            <person name="Hauser L."/>
            <person name="Brambilla E.M."/>
            <person name="Huber H."/>
            <person name="Yasawong M."/>
            <person name="Rohde M."/>
            <person name="Spring S."/>
            <person name="Abt B."/>
            <person name="Sikorski J."/>
            <person name="Wirth R."/>
            <person name="Detter J.C."/>
            <person name="Woyke T."/>
            <person name="Bristow J."/>
            <person name="Eisen J.A."/>
            <person name="Markowitz V."/>
            <person name="Hugenholtz P."/>
            <person name="Kyrpides N.C."/>
            <person name="Klenk H.P."/>
            <person name="Lapidus A."/>
        </authorList>
    </citation>
    <scope>NUCLEOTIDE SEQUENCE [LARGE SCALE GENOMIC DNA]</scope>
    <source>
        <strain evidence="2">DSM 11204 / 1A</strain>
    </source>
</reference>
<dbReference type="Proteomes" id="UP000001037">
    <property type="component" value="Chromosome"/>
</dbReference>
<dbReference type="STRING" id="694429.Pyrfu_1835"/>
<name>G0ECW9_PYRF1</name>
<proteinExistence type="predicted"/>
<keyword evidence="2" id="KW-1185">Reference proteome</keyword>
<evidence type="ECO:0000313" key="2">
    <source>
        <dbReference type="Proteomes" id="UP000001037"/>
    </source>
</evidence>
<gene>
    <name evidence="1" type="ordered locus">Pyrfu_1835</name>
</gene>
<accession>G0ECW9</accession>
<dbReference type="EMBL" id="CP002838">
    <property type="protein sequence ID" value="AEM39689.1"/>
    <property type="molecule type" value="Genomic_DNA"/>
</dbReference>
<dbReference type="InParanoid" id="G0ECW9"/>
<organism evidence="1 2">
    <name type="scientific">Pyrolobus fumarii (strain DSM 11204 / 1A)</name>
    <dbReference type="NCBI Taxonomy" id="694429"/>
    <lineage>
        <taxon>Archaea</taxon>
        <taxon>Thermoproteota</taxon>
        <taxon>Thermoprotei</taxon>
        <taxon>Desulfurococcales</taxon>
        <taxon>Pyrodictiaceae</taxon>
        <taxon>Pyrolobus</taxon>
    </lineage>
</organism>
<dbReference type="AlphaFoldDB" id="G0ECW9"/>
<sequence>MAAVIFLDTSILYHILHKTPRMEEVLTLLEENPETIPSIIQFTMR</sequence>
<protein>
    <submittedName>
        <fullName evidence="1">Uncharacterized protein</fullName>
    </submittedName>
</protein>
<dbReference type="KEGG" id="pfm:Pyrfu_1835"/>
<dbReference type="HOGENOM" id="CLU_3194637_0_0_2"/>
<evidence type="ECO:0000313" key="1">
    <source>
        <dbReference type="EMBL" id="AEM39689.1"/>
    </source>
</evidence>